<dbReference type="Pfam" id="PF10150">
    <property type="entry name" value="RNase_E_G"/>
    <property type="match status" value="1"/>
</dbReference>
<dbReference type="CDD" id="cd04453">
    <property type="entry name" value="S1_RNase_E"/>
    <property type="match status" value="1"/>
</dbReference>
<keyword evidence="8" id="KW-1185">Reference proteome</keyword>
<dbReference type="GO" id="GO:0004540">
    <property type="term" value="F:RNA nuclease activity"/>
    <property type="evidence" value="ECO:0007669"/>
    <property type="project" value="InterPro"/>
</dbReference>
<organism evidence="7 8">
    <name type="scientific">Caloramator fervidus</name>
    <dbReference type="NCBI Taxonomy" id="29344"/>
    <lineage>
        <taxon>Bacteria</taxon>
        <taxon>Bacillati</taxon>
        <taxon>Bacillota</taxon>
        <taxon>Clostridia</taxon>
        <taxon>Eubacteriales</taxon>
        <taxon>Clostridiaceae</taxon>
        <taxon>Caloramator</taxon>
    </lineage>
</organism>
<dbReference type="EMBL" id="FNUK01000015">
    <property type="protein sequence ID" value="SEF89509.1"/>
    <property type="molecule type" value="Genomic_DNA"/>
</dbReference>
<evidence type="ECO:0000256" key="4">
    <source>
        <dbReference type="ARBA" id="ARBA00022842"/>
    </source>
</evidence>
<sequence>MLGLKRLIIDTGITQNRCLVFENGKIIDIYVDDIIQKNLSGNIYKARVENINNNLGVAFLNIGEERNAFIELKEIPNVQKGDELIIQIKRDSEGNKGPKATSKVIFPGKNLKLIVGLNEIKNDGLDKNLYESVYSLLKEIVKKDLGIIISSMPEDFNMLIEEYNDLTKKWNFIKERANYIKAPFLLLNERDFIKEVILKNINTIEEVIVTKSSVRDIVAKFIDQSKIKIDLESATLIDKYIFDVMKRKHYFYDANIVIDEVEAFTIIDVNSGDINGKNIQTFLDINKLAADKIFQLLKLRNSSGIIFIDFIDIKKNQREELLQYIKEIASKDENISKIYGWTRLGVLELSRAKKGRKLKDLIFDDYYKELLNPSYILKIIENKCLVQKERFNRKSLEAKVSCKTFELAERIKFKEKIKENMGLELNFKVNNNILNYEV</sequence>
<name>A0A1H5VQD5_9CLOT</name>
<evidence type="ECO:0000313" key="7">
    <source>
        <dbReference type="EMBL" id="SEF89509.1"/>
    </source>
</evidence>
<dbReference type="GO" id="GO:0006364">
    <property type="term" value="P:rRNA processing"/>
    <property type="evidence" value="ECO:0007669"/>
    <property type="project" value="TreeGrafter"/>
</dbReference>
<proteinExistence type="predicted"/>
<protein>
    <submittedName>
        <fullName evidence="7">Ribonuclease G</fullName>
    </submittedName>
</protein>
<comment type="cofactor">
    <cofactor evidence="1">
        <name>Mg(2+)</name>
        <dbReference type="ChEBI" id="CHEBI:18420"/>
    </cofactor>
</comment>
<dbReference type="InterPro" id="IPR019307">
    <property type="entry name" value="RNA-bd_AU-1/RNase_E/G"/>
</dbReference>
<accession>A0A1H5VQD5</accession>
<dbReference type="GO" id="GO:0003723">
    <property type="term" value="F:RNA binding"/>
    <property type="evidence" value="ECO:0007669"/>
    <property type="project" value="UniProtKB-KW"/>
</dbReference>
<keyword evidence="3" id="KW-0378">Hydrolase</keyword>
<reference evidence="8" key="1">
    <citation type="submission" date="2016-10" db="EMBL/GenBank/DDBJ databases">
        <authorList>
            <person name="Varghese N."/>
            <person name="Submissions S."/>
        </authorList>
    </citation>
    <scope>NUCLEOTIDE SEQUENCE [LARGE SCALE GENOMIC DNA]</scope>
    <source>
        <strain evidence="8">DSM 5463</strain>
    </source>
</reference>
<evidence type="ECO:0000256" key="5">
    <source>
        <dbReference type="ARBA" id="ARBA00022884"/>
    </source>
</evidence>
<dbReference type="GO" id="GO:0016787">
    <property type="term" value="F:hydrolase activity"/>
    <property type="evidence" value="ECO:0007669"/>
    <property type="project" value="UniProtKB-KW"/>
</dbReference>
<dbReference type="GO" id="GO:0005737">
    <property type="term" value="C:cytoplasm"/>
    <property type="evidence" value="ECO:0007669"/>
    <property type="project" value="TreeGrafter"/>
</dbReference>
<evidence type="ECO:0000259" key="6">
    <source>
        <dbReference type="Pfam" id="PF10150"/>
    </source>
</evidence>
<gene>
    <name evidence="7" type="ORF">SAMN05660865_01268</name>
</gene>
<dbReference type="SUPFAM" id="SSF50249">
    <property type="entry name" value="Nucleic acid-binding proteins"/>
    <property type="match status" value="1"/>
</dbReference>
<dbReference type="GO" id="GO:0046872">
    <property type="term" value="F:metal ion binding"/>
    <property type="evidence" value="ECO:0007669"/>
    <property type="project" value="UniProtKB-KW"/>
</dbReference>
<keyword evidence="4" id="KW-0460">Magnesium</keyword>
<dbReference type="AlphaFoldDB" id="A0A1H5VQD5"/>
<evidence type="ECO:0000256" key="2">
    <source>
        <dbReference type="ARBA" id="ARBA00022723"/>
    </source>
</evidence>
<dbReference type="PANTHER" id="PTHR30001">
    <property type="entry name" value="RIBONUCLEASE"/>
    <property type="match status" value="1"/>
</dbReference>
<evidence type="ECO:0000256" key="3">
    <source>
        <dbReference type="ARBA" id="ARBA00022801"/>
    </source>
</evidence>
<evidence type="ECO:0000256" key="1">
    <source>
        <dbReference type="ARBA" id="ARBA00001946"/>
    </source>
</evidence>
<dbReference type="Gene3D" id="2.40.50.140">
    <property type="entry name" value="Nucleic acid-binding proteins"/>
    <property type="match status" value="1"/>
</dbReference>
<keyword evidence="5" id="KW-0694">RNA-binding</keyword>
<dbReference type="InterPro" id="IPR012340">
    <property type="entry name" value="NA-bd_OB-fold"/>
</dbReference>
<evidence type="ECO:0000313" key="8">
    <source>
        <dbReference type="Proteomes" id="UP000242850"/>
    </source>
</evidence>
<dbReference type="Proteomes" id="UP000242850">
    <property type="component" value="Unassembled WGS sequence"/>
</dbReference>
<keyword evidence="2" id="KW-0479">Metal-binding</keyword>
<dbReference type="InterPro" id="IPR004659">
    <property type="entry name" value="RNase_E/G"/>
</dbReference>
<dbReference type="PANTHER" id="PTHR30001:SF0">
    <property type="entry name" value="RIBONUCLEASE G"/>
    <property type="match status" value="1"/>
</dbReference>
<feature type="domain" description="RNA-binding protein AU-1/Ribonuclease E/G" evidence="6">
    <location>
        <begin position="133"/>
        <end position="353"/>
    </location>
</feature>